<comment type="caution">
    <text evidence="2">The sequence shown here is derived from an EMBL/GenBank/DDBJ whole genome shotgun (WGS) entry which is preliminary data.</text>
</comment>
<name>A0A5C6ZEZ2_9FLAO</name>
<organism evidence="2 3">
    <name type="scientific">Subsaximicrobium wynnwilliamsii</name>
    <dbReference type="NCBI Taxonomy" id="291179"/>
    <lineage>
        <taxon>Bacteria</taxon>
        <taxon>Pseudomonadati</taxon>
        <taxon>Bacteroidota</taxon>
        <taxon>Flavobacteriia</taxon>
        <taxon>Flavobacteriales</taxon>
        <taxon>Flavobacteriaceae</taxon>
        <taxon>Subsaximicrobium</taxon>
    </lineage>
</organism>
<dbReference type="EMBL" id="VORO01000012">
    <property type="protein sequence ID" value="TXD88616.1"/>
    <property type="molecule type" value="Genomic_DNA"/>
</dbReference>
<dbReference type="RefSeq" id="WP_147086758.1">
    <property type="nucleotide sequence ID" value="NZ_VORM01000011.1"/>
</dbReference>
<feature type="chain" id="PRO_5022773807" evidence="1">
    <location>
        <begin position="22"/>
        <end position="132"/>
    </location>
</feature>
<accession>A0A5C6ZEZ2</accession>
<reference evidence="2 3" key="1">
    <citation type="submission" date="2019-08" db="EMBL/GenBank/DDBJ databases">
        <title>Genomes of Subsaximicrobium wynnwilliamsii strains.</title>
        <authorList>
            <person name="Bowman J.P."/>
        </authorList>
    </citation>
    <scope>NUCLEOTIDE SEQUENCE [LARGE SCALE GENOMIC DNA]</scope>
    <source>
        <strain evidence="2 3">2-80-2</strain>
    </source>
</reference>
<evidence type="ECO:0000256" key="1">
    <source>
        <dbReference type="SAM" id="SignalP"/>
    </source>
</evidence>
<evidence type="ECO:0000313" key="3">
    <source>
        <dbReference type="Proteomes" id="UP000321578"/>
    </source>
</evidence>
<gene>
    <name evidence="2" type="ORF">ESY86_11630</name>
</gene>
<feature type="signal peptide" evidence="1">
    <location>
        <begin position="1"/>
        <end position="21"/>
    </location>
</feature>
<dbReference type="AlphaFoldDB" id="A0A5C6ZEZ2"/>
<protein>
    <submittedName>
        <fullName evidence="2">Uncharacterized protein</fullName>
    </submittedName>
</protein>
<proteinExistence type="predicted"/>
<sequence>MKSILTLLGVSVLLVSCQATADEPYQNFKSSDYEFIPEHNQDIHKVITFRNAQNEIVRIKPTTYNLEKAFVSGIAFSQPTQTASYYYDDLWIGLELLDVDVSNQVGGGCNQTPIHIHKVGDGSILTKMIIPF</sequence>
<keyword evidence="3" id="KW-1185">Reference proteome</keyword>
<keyword evidence="1" id="KW-0732">Signal</keyword>
<dbReference type="PROSITE" id="PS51257">
    <property type="entry name" value="PROKAR_LIPOPROTEIN"/>
    <property type="match status" value="1"/>
</dbReference>
<dbReference type="Proteomes" id="UP000321578">
    <property type="component" value="Unassembled WGS sequence"/>
</dbReference>
<evidence type="ECO:0000313" key="2">
    <source>
        <dbReference type="EMBL" id="TXD88616.1"/>
    </source>
</evidence>